<gene>
    <name evidence="2" type="ORF">Bbu297_Z20</name>
</gene>
<evidence type="ECO:0000256" key="1">
    <source>
        <dbReference type="SAM" id="MobiDB-lite"/>
    </source>
</evidence>
<dbReference type="EMBL" id="CP002259">
    <property type="protein sequence ID" value="ADQ44557.1"/>
    <property type="molecule type" value="Genomic_DNA"/>
</dbReference>
<feature type="region of interest" description="Disordered" evidence="1">
    <location>
        <begin position="159"/>
        <end position="180"/>
    </location>
</feature>
<evidence type="ECO:0000313" key="2">
    <source>
        <dbReference type="EMBL" id="ADQ44557.1"/>
    </source>
</evidence>
<sequence>MITQQDYTEIKKKLKNTKTRIQFRNGNKIDSLGYQGSLGEPILLKDKLTFSICDGKNIDNRKEYEITKNAPGLDSLIEYLEHMILFFLEKTPVGTLTAKFAMEGSILTRSKLIQAFTNTNKFCIPDGRSLPSNCYAYKVLGISSAPKLSGRFLRHYDSDGSTDSSGSRSLGHTQEDSYKSHHHGLDFSRINFKGNLVEIMNMIYRSADTWYTWYWNEEIMSPFITGYTSQHIDPEYLLPPFTRQSGSKETKPKNTCYISFYRYDL</sequence>
<proteinExistence type="predicted"/>
<protein>
    <submittedName>
        <fullName evidence="2">Uncharacterized protein</fullName>
    </submittedName>
</protein>
<dbReference type="SUPFAM" id="SSF88874">
    <property type="entry name" value="Receptor-binding domain of short tail fibre protein gp12"/>
    <property type="match status" value="1"/>
</dbReference>
<dbReference type="RefSeq" id="WP_015056337.1">
    <property type="nucleotide sequence ID" value="NC_018987.1"/>
</dbReference>
<geneLocation type="plasmid" evidence="2">
    <name>297_lp28-6</name>
</geneLocation>
<keyword evidence="2" id="KW-0614">Plasmid</keyword>
<organism evidence="2">
    <name type="scientific">Borreliella burgdorferi 297</name>
    <dbReference type="NCBI Taxonomy" id="521009"/>
    <lineage>
        <taxon>Bacteria</taxon>
        <taxon>Pseudomonadati</taxon>
        <taxon>Spirochaetota</taxon>
        <taxon>Spirochaetia</taxon>
        <taxon>Spirochaetales</taxon>
        <taxon>Borreliaceae</taxon>
        <taxon>Borreliella</taxon>
    </lineage>
</organism>
<reference evidence="2" key="1">
    <citation type="journal article" date="2011" name="J. Bacteriol.">
        <title>Whole-genome sequences of thirteen isolates of Borrelia burgdorferi.</title>
        <authorList>
            <person name="Schutzer S.E."/>
            <person name="Fraser-Liggett C.M."/>
            <person name="Casjens S.R."/>
            <person name="Qiu W.G."/>
            <person name="Dunn J.J."/>
            <person name="Mongodin E.F."/>
            <person name="Luft B.J."/>
        </authorList>
    </citation>
    <scope>NUCLEOTIDE SEQUENCE [LARGE SCALE GENOMIC DNA]</scope>
    <source>
        <strain evidence="2">297</strain>
    </source>
</reference>
<feature type="compositionally biased region" description="Low complexity" evidence="1">
    <location>
        <begin position="159"/>
        <end position="171"/>
    </location>
</feature>
<name>A0A9N7B969_BORBG</name>
<dbReference type="AlphaFoldDB" id="A0A9N7B969"/>
<accession>A0A9N7B969</accession>